<evidence type="ECO:0000313" key="1">
    <source>
        <dbReference type="EMBL" id="PVI05118.1"/>
    </source>
</evidence>
<sequence>MESFLQMCQDSMTVCQLIFQIGVTAAELSIPTQSCRALAEIVEVPIDELLNFLKNGIPSALVRRVVDVWDVLERYKNLNIAIPMAREIIVMVNTDWESRVRPHTEFRYSPPHVPPVEDNKIPYLSGRNDHCEPPPPPVAHIRMTTNTTSLKKVLHQTIELKTDVLLLYHRAINLDSSTSGNCENESVCFPQLHR</sequence>
<gene>
    <name evidence="1" type="ORF">DM02DRAFT_651032</name>
</gene>
<dbReference type="Proteomes" id="UP000244855">
    <property type="component" value="Unassembled WGS sequence"/>
</dbReference>
<accession>A0A2V1E3K0</accession>
<protein>
    <submittedName>
        <fullName evidence="1">Uncharacterized protein</fullName>
    </submittedName>
</protein>
<proteinExistence type="predicted"/>
<reference evidence="1 2" key="1">
    <citation type="journal article" date="2018" name="Sci. Rep.">
        <title>Comparative genomics provides insights into the lifestyle and reveals functional heterogeneity of dark septate endophytic fungi.</title>
        <authorList>
            <person name="Knapp D.G."/>
            <person name="Nemeth J.B."/>
            <person name="Barry K."/>
            <person name="Hainaut M."/>
            <person name="Henrissat B."/>
            <person name="Johnson J."/>
            <person name="Kuo A."/>
            <person name="Lim J.H.P."/>
            <person name="Lipzen A."/>
            <person name="Nolan M."/>
            <person name="Ohm R.A."/>
            <person name="Tamas L."/>
            <person name="Grigoriev I.V."/>
            <person name="Spatafora J.W."/>
            <person name="Nagy L.G."/>
            <person name="Kovacs G.M."/>
        </authorList>
    </citation>
    <scope>NUCLEOTIDE SEQUENCE [LARGE SCALE GENOMIC DNA]</scope>
    <source>
        <strain evidence="1 2">DSE2036</strain>
    </source>
</reference>
<dbReference type="EMBL" id="KZ805316">
    <property type="protein sequence ID" value="PVI05118.1"/>
    <property type="molecule type" value="Genomic_DNA"/>
</dbReference>
<organism evidence="1 2">
    <name type="scientific">Periconia macrospinosa</name>
    <dbReference type="NCBI Taxonomy" id="97972"/>
    <lineage>
        <taxon>Eukaryota</taxon>
        <taxon>Fungi</taxon>
        <taxon>Dikarya</taxon>
        <taxon>Ascomycota</taxon>
        <taxon>Pezizomycotina</taxon>
        <taxon>Dothideomycetes</taxon>
        <taxon>Pleosporomycetidae</taxon>
        <taxon>Pleosporales</taxon>
        <taxon>Massarineae</taxon>
        <taxon>Periconiaceae</taxon>
        <taxon>Periconia</taxon>
    </lineage>
</organism>
<name>A0A2V1E3K0_9PLEO</name>
<dbReference type="AlphaFoldDB" id="A0A2V1E3K0"/>
<keyword evidence="2" id="KW-1185">Reference proteome</keyword>
<evidence type="ECO:0000313" key="2">
    <source>
        <dbReference type="Proteomes" id="UP000244855"/>
    </source>
</evidence>